<evidence type="ECO:0000313" key="9">
    <source>
        <dbReference type="Proteomes" id="UP000284416"/>
    </source>
</evidence>
<feature type="transmembrane region" description="Helical" evidence="6">
    <location>
        <begin position="121"/>
        <end position="143"/>
    </location>
</feature>
<dbReference type="AlphaFoldDB" id="A0A417YV19"/>
<dbReference type="Gene3D" id="1.20.120.940">
    <property type="entry name" value="Putative aromatic acid exporter, C-terminal domain"/>
    <property type="match status" value="1"/>
</dbReference>
<keyword evidence="9" id="KW-1185">Reference proteome</keyword>
<keyword evidence="5 6" id="KW-0472">Membrane</keyword>
<evidence type="ECO:0000256" key="6">
    <source>
        <dbReference type="SAM" id="Phobius"/>
    </source>
</evidence>
<dbReference type="InterPro" id="IPR010343">
    <property type="entry name" value="ArAE_1"/>
</dbReference>
<dbReference type="PANTHER" id="PTHR40064">
    <property type="entry name" value="MEMBRANE PROTEIN-RELATED"/>
    <property type="match status" value="1"/>
</dbReference>
<dbReference type="InterPro" id="IPR021062">
    <property type="entry name" value="ArAE_1_C"/>
</dbReference>
<dbReference type="Pfam" id="PF06081">
    <property type="entry name" value="ArAE_1"/>
    <property type="match status" value="1"/>
</dbReference>
<feature type="transmembrane region" description="Helical" evidence="6">
    <location>
        <begin position="80"/>
        <end position="109"/>
    </location>
</feature>
<comment type="caution">
    <text evidence="8">The sequence shown here is derived from an EMBL/GenBank/DDBJ whole genome shotgun (WGS) entry which is preliminary data.</text>
</comment>
<dbReference type="OrthoDB" id="357521at2"/>
<keyword evidence="2" id="KW-1003">Cell membrane</keyword>
<name>A0A417YV19_9BACI</name>
<dbReference type="GO" id="GO:0005886">
    <property type="term" value="C:plasma membrane"/>
    <property type="evidence" value="ECO:0007669"/>
    <property type="project" value="UniProtKB-SubCell"/>
</dbReference>
<evidence type="ECO:0000313" key="8">
    <source>
        <dbReference type="EMBL" id="RHW41143.1"/>
    </source>
</evidence>
<feature type="domain" description="Putative aromatic acid exporter C-terminal" evidence="7">
    <location>
        <begin position="147"/>
        <end position="311"/>
    </location>
</feature>
<dbReference type="InterPro" id="IPR038323">
    <property type="entry name" value="ArAE_1_C_sf"/>
</dbReference>
<organism evidence="8 9">
    <name type="scientific">Neobacillus notoginsengisoli</name>
    <dbReference type="NCBI Taxonomy" id="1578198"/>
    <lineage>
        <taxon>Bacteria</taxon>
        <taxon>Bacillati</taxon>
        <taxon>Bacillota</taxon>
        <taxon>Bacilli</taxon>
        <taxon>Bacillales</taxon>
        <taxon>Bacillaceae</taxon>
        <taxon>Neobacillus</taxon>
    </lineage>
</organism>
<keyword evidence="3 6" id="KW-0812">Transmembrane</keyword>
<feature type="transmembrane region" description="Helical" evidence="6">
    <location>
        <begin position="12"/>
        <end position="42"/>
    </location>
</feature>
<accession>A0A417YV19</accession>
<comment type="subcellular location">
    <subcellularLocation>
        <location evidence="1">Cell membrane</location>
        <topology evidence="1">Multi-pass membrane protein</topology>
    </subcellularLocation>
</comment>
<sequence length="331" mass="37988">MKYRIGYRTTKTAIGTAAAIIIAQQLGATNFAAAGILTILCIKPTQRKSLRTAWDRFLACMLAMPFSAAFFEILGYHPTIIGLMLFFFIPTLVMLKANDGIVTSSVIILHIYSAGHVSKDLFLNEFLVISVGIGVALLMNLYMPSLDKKLFEYSAKIEENFQKIFMEMANYLRTNEGEWDGREISETARLLNEAKSLAYRDVENHLVREENLYYHYFTIREKQFDIIKRILPISASLGRSFEQGKMVADFIEELSKNIHEGNPAFIHLHKLRQMKMEFEEMDLPKTREEFEARAALVQLTNELEQYLVIKSPFRGLHKPEEKNRKAKIGTN</sequence>
<dbReference type="Proteomes" id="UP000284416">
    <property type="component" value="Unassembled WGS sequence"/>
</dbReference>
<evidence type="ECO:0000256" key="2">
    <source>
        <dbReference type="ARBA" id="ARBA00022475"/>
    </source>
</evidence>
<gene>
    <name evidence="8" type="ORF">D1B31_09405</name>
</gene>
<dbReference type="InterPro" id="IPR052984">
    <property type="entry name" value="UPF0421"/>
</dbReference>
<proteinExistence type="predicted"/>
<dbReference type="EMBL" id="QWEG01000005">
    <property type="protein sequence ID" value="RHW41143.1"/>
    <property type="molecule type" value="Genomic_DNA"/>
</dbReference>
<evidence type="ECO:0000256" key="4">
    <source>
        <dbReference type="ARBA" id="ARBA00022989"/>
    </source>
</evidence>
<protein>
    <submittedName>
        <fullName evidence="8">Aromatic acid exporter family protein</fullName>
    </submittedName>
</protein>
<dbReference type="PANTHER" id="PTHR40064:SF1">
    <property type="entry name" value="MEMBRANE PROTEIN"/>
    <property type="match status" value="1"/>
</dbReference>
<dbReference type="RefSeq" id="WP_118920517.1">
    <property type="nucleotide sequence ID" value="NZ_QWEG01000005.1"/>
</dbReference>
<evidence type="ECO:0000259" key="7">
    <source>
        <dbReference type="Pfam" id="PF11728"/>
    </source>
</evidence>
<evidence type="ECO:0000256" key="1">
    <source>
        <dbReference type="ARBA" id="ARBA00004651"/>
    </source>
</evidence>
<evidence type="ECO:0000256" key="5">
    <source>
        <dbReference type="ARBA" id="ARBA00023136"/>
    </source>
</evidence>
<reference evidence="8 9" key="1">
    <citation type="journal article" date="2017" name="Int. J. Syst. Evol. Microbiol.">
        <title>Bacillus notoginsengisoli sp. nov., a novel bacterium isolated from the rhizosphere of Panax notoginseng.</title>
        <authorList>
            <person name="Zhang M.Y."/>
            <person name="Cheng J."/>
            <person name="Cai Y."/>
            <person name="Zhang T.Y."/>
            <person name="Wu Y.Y."/>
            <person name="Manikprabhu D."/>
            <person name="Li W.J."/>
            <person name="Zhang Y.X."/>
        </authorList>
    </citation>
    <scope>NUCLEOTIDE SEQUENCE [LARGE SCALE GENOMIC DNA]</scope>
    <source>
        <strain evidence="8 9">JCM 30743</strain>
    </source>
</reference>
<keyword evidence="4 6" id="KW-1133">Transmembrane helix</keyword>
<evidence type="ECO:0000256" key="3">
    <source>
        <dbReference type="ARBA" id="ARBA00022692"/>
    </source>
</evidence>
<dbReference type="Pfam" id="PF11728">
    <property type="entry name" value="ArAE_1_C"/>
    <property type="match status" value="1"/>
</dbReference>